<dbReference type="Proteomes" id="UP000054477">
    <property type="component" value="Unassembled WGS sequence"/>
</dbReference>
<protein>
    <submittedName>
        <fullName evidence="2">Uncharacterized protein</fullName>
    </submittedName>
</protein>
<reference evidence="2 3" key="1">
    <citation type="submission" date="2014-04" db="EMBL/GenBank/DDBJ databases">
        <authorList>
            <consortium name="DOE Joint Genome Institute"/>
            <person name="Kuo A."/>
            <person name="Kohler A."/>
            <person name="Nagy L.G."/>
            <person name="Floudas D."/>
            <person name="Copeland A."/>
            <person name="Barry K.W."/>
            <person name="Cichocki N."/>
            <person name="Veneault-Fourrey C."/>
            <person name="LaButti K."/>
            <person name="Lindquist E.A."/>
            <person name="Lipzen A."/>
            <person name="Lundell T."/>
            <person name="Morin E."/>
            <person name="Murat C."/>
            <person name="Sun H."/>
            <person name="Tunlid A."/>
            <person name="Henrissat B."/>
            <person name="Grigoriev I.V."/>
            <person name="Hibbett D.S."/>
            <person name="Martin F."/>
            <person name="Nordberg H.P."/>
            <person name="Cantor M.N."/>
            <person name="Hua S.X."/>
        </authorList>
    </citation>
    <scope>NUCLEOTIDE SEQUENCE [LARGE SCALE GENOMIC DNA]</scope>
    <source>
        <strain evidence="2 3">LaAM-08-1</strain>
    </source>
</reference>
<feature type="transmembrane region" description="Helical" evidence="1">
    <location>
        <begin position="12"/>
        <end position="34"/>
    </location>
</feature>
<proteinExistence type="predicted"/>
<name>A0A0C9WPW8_9AGAR</name>
<reference evidence="3" key="2">
    <citation type="submission" date="2015-01" db="EMBL/GenBank/DDBJ databases">
        <title>Evolutionary Origins and Diversification of the Mycorrhizal Mutualists.</title>
        <authorList>
            <consortium name="DOE Joint Genome Institute"/>
            <consortium name="Mycorrhizal Genomics Consortium"/>
            <person name="Kohler A."/>
            <person name="Kuo A."/>
            <person name="Nagy L.G."/>
            <person name="Floudas D."/>
            <person name="Copeland A."/>
            <person name="Barry K.W."/>
            <person name="Cichocki N."/>
            <person name="Veneault-Fourrey C."/>
            <person name="LaButti K."/>
            <person name="Lindquist E.A."/>
            <person name="Lipzen A."/>
            <person name="Lundell T."/>
            <person name="Morin E."/>
            <person name="Murat C."/>
            <person name="Riley R."/>
            <person name="Ohm R."/>
            <person name="Sun H."/>
            <person name="Tunlid A."/>
            <person name="Henrissat B."/>
            <person name="Grigoriev I.V."/>
            <person name="Hibbett D.S."/>
            <person name="Martin F."/>
        </authorList>
    </citation>
    <scope>NUCLEOTIDE SEQUENCE [LARGE SCALE GENOMIC DNA]</scope>
    <source>
        <strain evidence="3">LaAM-08-1</strain>
    </source>
</reference>
<dbReference type="EMBL" id="KN838869">
    <property type="protein sequence ID" value="KIJ93040.1"/>
    <property type="molecule type" value="Genomic_DNA"/>
</dbReference>
<keyword evidence="1" id="KW-0472">Membrane</keyword>
<dbReference type="HOGENOM" id="CLU_2705204_0_0_1"/>
<keyword evidence="1" id="KW-1133">Transmembrane helix</keyword>
<evidence type="ECO:0000313" key="3">
    <source>
        <dbReference type="Proteomes" id="UP000054477"/>
    </source>
</evidence>
<gene>
    <name evidence="2" type="ORF">K443DRAFT_413667</name>
</gene>
<keyword evidence="1" id="KW-0812">Transmembrane</keyword>
<keyword evidence="3" id="KW-1185">Reference proteome</keyword>
<accession>A0A0C9WPW8</accession>
<sequence>MFFSEGSLNTSSLTFLVIAQDICLALIVGSLPLAHPMDLPWILQNLMTSPEKKDVIKVSRLVVRQPPRDHYHS</sequence>
<evidence type="ECO:0000256" key="1">
    <source>
        <dbReference type="SAM" id="Phobius"/>
    </source>
</evidence>
<dbReference type="AlphaFoldDB" id="A0A0C9WPW8"/>
<organism evidence="2 3">
    <name type="scientific">Laccaria amethystina LaAM-08-1</name>
    <dbReference type="NCBI Taxonomy" id="1095629"/>
    <lineage>
        <taxon>Eukaryota</taxon>
        <taxon>Fungi</taxon>
        <taxon>Dikarya</taxon>
        <taxon>Basidiomycota</taxon>
        <taxon>Agaricomycotina</taxon>
        <taxon>Agaricomycetes</taxon>
        <taxon>Agaricomycetidae</taxon>
        <taxon>Agaricales</taxon>
        <taxon>Agaricineae</taxon>
        <taxon>Hydnangiaceae</taxon>
        <taxon>Laccaria</taxon>
    </lineage>
</organism>
<evidence type="ECO:0000313" key="2">
    <source>
        <dbReference type="EMBL" id="KIJ93040.1"/>
    </source>
</evidence>